<dbReference type="STRING" id="393595.ABO_2550"/>
<keyword evidence="2" id="KW-1185">Reference proteome</keyword>
<sequence length="203" mass="23564">MRTQQVAGKPRQQELELEAVRTRLQALQEYLAVYRASFASSGSADSYARVRVLRRDVSRLRAWGWYLMGCRDGARWLPAVQWLARVLSVFVMPQRHRSRRRQPLRAMRHLSSYSLVERAYAALEDDIQGRLLTLRLAQGERPTGLRSRQITMLERQVDEAVRLRLCGLPQARQMTVICHLLAWAMALRSCLGLRLPLADRVRR</sequence>
<name>Q0VLF0_ALCBS</name>
<organism evidence="1 2">
    <name type="scientific">Alcanivorax borkumensis (strain ATCC 700651 / DSM 11573 / NCIMB 13689 / SK2)</name>
    <dbReference type="NCBI Taxonomy" id="393595"/>
    <lineage>
        <taxon>Bacteria</taxon>
        <taxon>Pseudomonadati</taxon>
        <taxon>Pseudomonadota</taxon>
        <taxon>Gammaproteobacteria</taxon>
        <taxon>Oceanospirillales</taxon>
        <taxon>Alcanivoracaceae</taxon>
        <taxon>Alcanivorax</taxon>
    </lineage>
</organism>
<dbReference type="RefSeq" id="WP_011589821.1">
    <property type="nucleotide sequence ID" value="NC_008260.1"/>
</dbReference>
<reference evidence="1 2" key="1">
    <citation type="journal article" date="2006" name="Nat. Biotechnol.">
        <title>Genome sequence of the ubiquitous hydrocarbon-degrading marine bacterium Alcanivorax borkumensis.</title>
        <authorList>
            <person name="Schneiker S."/>
            <person name="Martins dos Santos V.A.P."/>
            <person name="Bartels D."/>
            <person name="Bekel T."/>
            <person name="Brecht M."/>
            <person name="Buhrmester J."/>
            <person name="Chernikova T.N."/>
            <person name="Denaro R."/>
            <person name="Ferrer M."/>
            <person name="Gertler C."/>
            <person name="Goesmann A."/>
            <person name="Golyshina O.V."/>
            <person name="Kaminski F."/>
            <person name="Khachane A.N."/>
            <person name="Lang S."/>
            <person name="Linke B."/>
            <person name="McHardy A.C."/>
            <person name="Meyer F."/>
            <person name="Nechitaylo T."/>
            <person name="Puehler A."/>
            <person name="Regenhardt D."/>
            <person name="Rupp O."/>
            <person name="Sabirova J.S."/>
            <person name="Selbitschka W."/>
            <person name="Yakimov M.M."/>
            <person name="Timmis K.N."/>
            <person name="Vorhoelter F.-J."/>
            <person name="Weidner S."/>
            <person name="Kaiser O."/>
            <person name="Golyshin P.N."/>
        </authorList>
    </citation>
    <scope>NUCLEOTIDE SEQUENCE [LARGE SCALE GENOMIC DNA]</scope>
    <source>
        <strain evidence="2">ATCC 700651 / DSM 11573 / NCIMB 13689 / SK2</strain>
    </source>
</reference>
<accession>Q0VLF0</accession>
<dbReference type="HOGENOM" id="CLU_1375689_0_0_6"/>
<evidence type="ECO:0000313" key="2">
    <source>
        <dbReference type="Proteomes" id="UP000008871"/>
    </source>
</evidence>
<dbReference type="OrthoDB" id="6080389at2"/>
<gene>
    <name evidence="1" type="ordered locus">ABO_2550</name>
</gene>
<dbReference type="Proteomes" id="UP000008871">
    <property type="component" value="Chromosome"/>
</dbReference>
<evidence type="ECO:0000313" key="1">
    <source>
        <dbReference type="EMBL" id="CAL17998.1"/>
    </source>
</evidence>
<dbReference type="KEGG" id="abo:ABO_2550"/>
<protein>
    <submittedName>
        <fullName evidence="1">Uncharacterized protein</fullName>
    </submittedName>
</protein>
<dbReference type="AlphaFoldDB" id="Q0VLF0"/>
<proteinExistence type="predicted"/>
<dbReference type="EMBL" id="AM286690">
    <property type="protein sequence ID" value="CAL17998.1"/>
    <property type="molecule type" value="Genomic_DNA"/>
</dbReference>